<protein>
    <submittedName>
        <fullName evidence="3">SRPBCC family protein</fullName>
    </submittedName>
</protein>
<evidence type="ECO:0000313" key="3">
    <source>
        <dbReference type="EMBL" id="MCI0128343.1"/>
    </source>
</evidence>
<dbReference type="Gene3D" id="3.30.530.20">
    <property type="match status" value="1"/>
</dbReference>
<evidence type="ECO:0000313" key="4">
    <source>
        <dbReference type="Proteomes" id="UP001156140"/>
    </source>
</evidence>
<name>A0AA41QQB0_9HYPH</name>
<reference evidence="3" key="1">
    <citation type="submission" date="2022-03" db="EMBL/GenBank/DDBJ databases">
        <title>The complete genome sequence of a Methyloterrigena soli.</title>
        <authorList>
            <person name="Zi Z."/>
        </authorList>
    </citation>
    <scope>NUCLEOTIDE SEQUENCE</scope>
    <source>
        <strain evidence="3">M48</strain>
    </source>
</reference>
<keyword evidence="4" id="KW-1185">Reference proteome</keyword>
<dbReference type="AlphaFoldDB" id="A0AA41QQB0"/>
<evidence type="ECO:0000259" key="2">
    <source>
        <dbReference type="Pfam" id="PF08327"/>
    </source>
</evidence>
<dbReference type="Pfam" id="PF08327">
    <property type="entry name" value="AHSA1"/>
    <property type="match status" value="1"/>
</dbReference>
<proteinExistence type="inferred from homology"/>
<dbReference type="CDD" id="cd08899">
    <property type="entry name" value="SRPBCC_CalC_Aha1-like_6"/>
    <property type="match status" value="1"/>
</dbReference>
<dbReference type="Proteomes" id="UP001156140">
    <property type="component" value="Unassembled WGS sequence"/>
</dbReference>
<sequence>MKISPSDAIGATARHVEDRERDGQKVVVVIASRTYPTTLDDLWDALTSKERIARWFMPISGDLRLGGHYQLHGNAGGTVTVCDPPEKLALTWEFAGQTSWVDVFLQPAPQGGTSLTLEHSAIVDKGFWDQYGPGATGVGWDLGFMGLGMHIKAPNNPLPDDYDTWTATPDAADFVRKLSDDWGAASIAYGTDREKALAAAERTRQFYRGETPPDQAG</sequence>
<dbReference type="RefSeq" id="WP_281736539.1">
    <property type="nucleotide sequence ID" value="NZ_JAKETQ010000002.1"/>
</dbReference>
<dbReference type="InterPro" id="IPR023393">
    <property type="entry name" value="START-like_dom_sf"/>
</dbReference>
<dbReference type="EMBL" id="JALAZD010000002">
    <property type="protein sequence ID" value="MCI0128343.1"/>
    <property type="molecule type" value="Genomic_DNA"/>
</dbReference>
<gene>
    <name evidence="3" type="ORF">ML536_16050</name>
</gene>
<dbReference type="InterPro" id="IPR013538">
    <property type="entry name" value="ASHA1/2-like_C"/>
</dbReference>
<dbReference type="SUPFAM" id="SSF55961">
    <property type="entry name" value="Bet v1-like"/>
    <property type="match status" value="1"/>
</dbReference>
<feature type="domain" description="Activator of Hsp90 ATPase homologue 1/2-like C-terminal" evidence="2">
    <location>
        <begin position="37"/>
        <end position="140"/>
    </location>
</feature>
<accession>A0AA41QQB0</accession>
<comment type="similarity">
    <text evidence="1">Belongs to the AHA1 family.</text>
</comment>
<comment type="caution">
    <text evidence="3">The sequence shown here is derived from an EMBL/GenBank/DDBJ whole genome shotgun (WGS) entry which is preliminary data.</text>
</comment>
<organism evidence="3 4">
    <name type="scientific">Paradevosia shaoguanensis</name>
    <dbReference type="NCBI Taxonomy" id="1335043"/>
    <lineage>
        <taxon>Bacteria</taxon>
        <taxon>Pseudomonadati</taxon>
        <taxon>Pseudomonadota</taxon>
        <taxon>Alphaproteobacteria</taxon>
        <taxon>Hyphomicrobiales</taxon>
        <taxon>Devosiaceae</taxon>
        <taxon>Paradevosia</taxon>
    </lineage>
</organism>
<evidence type="ECO:0000256" key="1">
    <source>
        <dbReference type="ARBA" id="ARBA00006817"/>
    </source>
</evidence>